<reference evidence="3" key="1">
    <citation type="journal article" date="2009" name="Environ. Microbiol.">
        <title>Contribution of mobile genetic elements to Desulfovibrio vulgaris genome plasticity.</title>
        <authorList>
            <person name="Walker C.B."/>
            <person name="Stolyar S."/>
            <person name="Chivian D."/>
            <person name="Pinel N."/>
            <person name="Gabster J.A."/>
            <person name="Dehal P.S."/>
            <person name="He Z."/>
            <person name="Yang Z.K."/>
            <person name="Yen H.C."/>
            <person name="Zhou J."/>
            <person name="Wall J.D."/>
            <person name="Hazen T.C."/>
            <person name="Arkin A.P."/>
            <person name="Stahl D.A."/>
        </authorList>
    </citation>
    <scope>NUCLEOTIDE SEQUENCE [LARGE SCALE GENOMIC DNA]</scope>
    <source>
        <strain evidence="3">DP4</strain>
    </source>
</reference>
<dbReference type="Proteomes" id="UP000009173">
    <property type="component" value="Chromosome"/>
</dbReference>
<name>A0A0H3AB19_NITV4</name>
<dbReference type="HOGENOM" id="CLU_073805_0_0_7"/>
<dbReference type="RefSeq" id="WP_011792899.1">
    <property type="nucleotide sequence ID" value="NC_008751.1"/>
</dbReference>
<feature type="domain" description="Phospholipase C/D" evidence="1">
    <location>
        <begin position="28"/>
        <end position="145"/>
    </location>
</feature>
<evidence type="ECO:0000259" key="1">
    <source>
        <dbReference type="Pfam" id="PF00882"/>
    </source>
</evidence>
<organism evidence="2 3">
    <name type="scientific">Nitratidesulfovibrio vulgaris (strain DP4)</name>
    <name type="common">Desulfovibrio vulgaris</name>
    <dbReference type="NCBI Taxonomy" id="391774"/>
    <lineage>
        <taxon>Bacteria</taxon>
        <taxon>Pseudomonadati</taxon>
        <taxon>Thermodesulfobacteriota</taxon>
        <taxon>Desulfovibrionia</taxon>
        <taxon>Desulfovibrionales</taxon>
        <taxon>Desulfovibrionaceae</taxon>
        <taxon>Nitratidesulfovibrio</taxon>
    </lineage>
</organism>
<protein>
    <recommendedName>
        <fullName evidence="1">Phospholipase C/D domain-containing protein</fullName>
    </recommendedName>
</protein>
<dbReference type="AlphaFoldDB" id="A0A0H3AB19"/>
<accession>A0A0H3AB19</accession>
<dbReference type="EMBL" id="CP000527">
    <property type="protein sequence ID" value="ABM29525.1"/>
    <property type="molecule type" value="Genomic_DNA"/>
</dbReference>
<dbReference type="Pfam" id="PF00882">
    <property type="entry name" value="Zn_dep_PLPC"/>
    <property type="match status" value="1"/>
</dbReference>
<evidence type="ECO:0000313" key="3">
    <source>
        <dbReference type="Proteomes" id="UP000009173"/>
    </source>
</evidence>
<dbReference type="InterPro" id="IPR029002">
    <property type="entry name" value="PLPC/GPLD1"/>
</dbReference>
<sequence precursor="true">MLRFPLFLAMLMVLLLPGDALAWGPGIHMATASWLLDHLPLLPAALAQVVGAHPAAFRYGSLSADIFIGKGCRVKPGHSHNWSTAHALLDEADTPELRAYAAGYLAHLAADTVAHNHYVPNLLPGTPGSGKFSHVYIEMQADRLVEWDGASYRLFDAMSEADSALLRATDKAALPFRLKKQLFRGSVAVAGRQSFRRSLRIVHRMMPHAADRAYLGMMLDISARAVVDVLRDPYGSAVLDIDPIGSEALDTARTACRCATPLAFLTVDRELRFPLDARLASLPASGVPSGKSAHAA</sequence>
<dbReference type="KEGG" id="dvl:Dvul_2509"/>
<proteinExistence type="predicted"/>
<evidence type="ECO:0000313" key="2">
    <source>
        <dbReference type="EMBL" id="ABM29525.1"/>
    </source>
</evidence>
<gene>
    <name evidence="2" type="ordered locus">Dvul_2509</name>
</gene>